<dbReference type="GO" id="GO:0005829">
    <property type="term" value="C:cytosol"/>
    <property type="evidence" value="ECO:0007669"/>
    <property type="project" value="TreeGrafter"/>
</dbReference>
<sequence length="669" mass="73811">MTSQTQSHGPLLAAKQVDVILATMPFASLECPSAALGVLKASLSQAGISCEAVYANLLFTEFIGVNAYRFLNIGHRYDMIGDWAFAGAAFPGFEPDMSHHLEHLARYFCRYYERQPGPDSIDKMTRMFGQVRQQAGRFVDELAQAIVAKGPKVVGCSSSFEQHVASLALLRRVRELAPAVVTIIGGANCEDAMGLATVHHFPWLDIAFSGEADSIMAQLCGLLIAHGRHYPAEALPEGAIDRRLADRLAGQPRERRQIPRLLTSQLDAMPVPDYGEFLETLGRIQAGARIVPGLMLETSRGCWWGRCTFCGLNGCGNRYRSKSPGRIIDEIETLAQRFGVRRFGLTDTVISKAFWKEVLPRLAQADAGDRCQLFFETRSNLDRQQVELLAAAGVRWVQPGIEGLHPRMLALMDKGVGVMDNVRMLRLCRQAGIFVIWHLLVGFPGEDDAWHQETARWLPLIHHLQPVQGVKRIRYDRFCQYQQDPAAHGLAIEPFEAYGKIYPLSGEALADLAYYFRDSRPGRAYHRHSPAPAGVEALRRCQGLWHAAFFGKRQASLTMDDDGQRIVIADTRPCAPQARLALEGLEARALRACDQAGDLERIATRLERAGAAADQGQLAQALASLARRKLVLALDGQYLGLATNGPPPALPTRESFPMGSAPIPLVDYV</sequence>
<comment type="cofactor">
    <cofactor evidence="1">
        <name>[4Fe-4S] cluster</name>
        <dbReference type="ChEBI" id="CHEBI:49883"/>
    </cofactor>
</comment>
<keyword evidence="5" id="KW-0411">Iron-sulfur</keyword>
<dbReference type="PANTHER" id="PTHR43409:SF7">
    <property type="entry name" value="BLL1977 PROTEIN"/>
    <property type="match status" value="1"/>
</dbReference>
<dbReference type="InterPro" id="IPR051198">
    <property type="entry name" value="BchE-like"/>
</dbReference>
<proteinExistence type="predicted"/>
<dbReference type="SFLD" id="SFLDS00029">
    <property type="entry name" value="Radical_SAM"/>
    <property type="match status" value="1"/>
</dbReference>
<keyword evidence="2" id="KW-0949">S-adenosyl-L-methionine</keyword>
<evidence type="ECO:0000313" key="7">
    <source>
        <dbReference type="EMBL" id="ADK85856.1"/>
    </source>
</evidence>
<dbReference type="PROSITE" id="PS51918">
    <property type="entry name" value="RADICAL_SAM"/>
    <property type="match status" value="1"/>
</dbReference>
<dbReference type="SMART" id="SM00729">
    <property type="entry name" value="Elp3"/>
    <property type="match status" value="1"/>
</dbReference>
<evidence type="ECO:0000256" key="2">
    <source>
        <dbReference type="ARBA" id="ARBA00022691"/>
    </source>
</evidence>
<name>E1QJW3_DESB2</name>
<dbReference type="RefSeq" id="WP_013259295.1">
    <property type="nucleotide sequence ID" value="NC_014365.1"/>
</dbReference>
<dbReference type="InterPro" id="IPR023404">
    <property type="entry name" value="rSAM_horseshoe"/>
</dbReference>
<evidence type="ECO:0000256" key="4">
    <source>
        <dbReference type="ARBA" id="ARBA00023004"/>
    </source>
</evidence>
<dbReference type="Gene3D" id="3.80.30.20">
    <property type="entry name" value="tm_1862 like domain"/>
    <property type="match status" value="1"/>
</dbReference>
<keyword evidence="8" id="KW-1185">Reference proteome</keyword>
<keyword evidence="4" id="KW-0408">Iron</keyword>
<dbReference type="CDD" id="cd01335">
    <property type="entry name" value="Radical_SAM"/>
    <property type="match status" value="1"/>
</dbReference>
<dbReference type="NCBIfam" id="TIGR03975">
    <property type="entry name" value="rSAM_ocin_1"/>
    <property type="match status" value="1"/>
</dbReference>
<dbReference type="SUPFAM" id="SSF102114">
    <property type="entry name" value="Radical SAM enzymes"/>
    <property type="match status" value="1"/>
</dbReference>
<dbReference type="GO" id="GO:0046872">
    <property type="term" value="F:metal ion binding"/>
    <property type="evidence" value="ECO:0007669"/>
    <property type="project" value="UniProtKB-KW"/>
</dbReference>
<reference evidence="7 8" key="1">
    <citation type="journal article" date="2010" name="Stand. Genomic Sci.">
        <title>Complete genome sequence of Desulfarculus baarsii type strain (2st14).</title>
        <authorList>
            <person name="Sun H."/>
            <person name="Spring S."/>
            <person name="Lapidus A."/>
            <person name="Davenport K."/>
            <person name="Del Rio T.G."/>
            <person name="Tice H."/>
            <person name="Nolan M."/>
            <person name="Copeland A."/>
            <person name="Cheng J.F."/>
            <person name="Lucas S."/>
            <person name="Tapia R."/>
            <person name="Goodwin L."/>
            <person name="Pitluck S."/>
            <person name="Ivanova N."/>
            <person name="Pagani I."/>
            <person name="Mavromatis K."/>
            <person name="Ovchinnikova G."/>
            <person name="Pati A."/>
            <person name="Chen A."/>
            <person name="Palaniappan K."/>
            <person name="Hauser L."/>
            <person name="Chang Y.J."/>
            <person name="Jeffries C.D."/>
            <person name="Detter J.C."/>
            <person name="Han C."/>
            <person name="Rohde M."/>
            <person name="Brambilla E."/>
            <person name="Goker M."/>
            <person name="Woyke T."/>
            <person name="Bristow J."/>
            <person name="Eisen J.A."/>
            <person name="Markowitz V."/>
            <person name="Hugenholtz P."/>
            <person name="Kyrpides N.C."/>
            <person name="Klenk H.P."/>
            <person name="Land M."/>
        </authorList>
    </citation>
    <scope>NUCLEOTIDE SEQUENCE [LARGE SCALE GENOMIC DNA]</scope>
    <source>
        <strain evidence="8">ATCC 33931 / DSM 2075 / LMG 7858 / VKM B-1802 / 2st14</strain>
    </source>
</reference>
<dbReference type="EMBL" id="CP002085">
    <property type="protein sequence ID" value="ADK85856.1"/>
    <property type="molecule type" value="Genomic_DNA"/>
</dbReference>
<dbReference type="SFLD" id="SFLDG01082">
    <property type="entry name" value="B12-binding_domain_containing"/>
    <property type="match status" value="1"/>
</dbReference>
<evidence type="ECO:0000256" key="3">
    <source>
        <dbReference type="ARBA" id="ARBA00022723"/>
    </source>
</evidence>
<evidence type="ECO:0000313" key="8">
    <source>
        <dbReference type="Proteomes" id="UP000009047"/>
    </source>
</evidence>
<dbReference type="eggNOG" id="COG1032">
    <property type="taxonomic scope" value="Bacteria"/>
</dbReference>
<dbReference type="AlphaFoldDB" id="E1QJW3"/>
<dbReference type="Pfam" id="PF04055">
    <property type="entry name" value="Radical_SAM"/>
    <property type="match status" value="1"/>
</dbReference>
<organism evidence="7 8">
    <name type="scientific">Desulfarculus baarsii (strain ATCC 33931 / DSM 2075 / LMG 7858 / VKM B-1802 / 2st14)</name>
    <dbReference type="NCBI Taxonomy" id="644282"/>
    <lineage>
        <taxon>Bacteria</taxon>
        <taxon>Pseudomonadati</taxon>
        <taxon>Thermodesulfobacteriota</taxon>
        <taxon>Desulfarculia</taxon>
        <taxon>Desulfarculales</taxon>
        <taxon>Desulfarculaceae</taxon>
        <taxon>Desulfarculus</taxon>
    </lineage>
</organism>
<feature type="domain" description="Radical SAM core" evidence="6">
    <location>
        <begin position="288"/>
        <end position="508"/>
    </location>
</feature>
<dbReference type="InterPro" id="IPR007197">
    <property type="entry name" value="rSAM"/>
</dbReference>
<dbReference type="InterPro" id="IPR023984">
    <property type="entry name" value="rSAM_ocin_1"/>
</dbReference>
<dbReference type="PANTHER" id="PTHR43409">
    <property type="entry name" value="ANAEROBIC MAGNESIUM-PROTOPORPHYRIN IX MONOMETHYL ESTER CYCLASE-RELATED"/>
    <property type="match status" value="1"/>
</dbReference>
<dbReference type="GO" id="GO:0051536">
    <property type="term" value="F:iron-sulfur cluster binding"/>
    <property type="evidence" value="ECO:0007669"/>
    <property type="project" value="UniProtKB-KW"/>
</dbReference>
<dbReference type="SFLD" id="SFLDF00324">
    <property type="entry name" value="bacteriocin_maturation"/>
    <property type="match status" value="1"/>
</dbReference>
<dbReference type="InterPro" id="IPR058240">
    <property type="entry name" value="rSAM_sf"/>
</dbReference>
<evidence type="ECO:0000256" key="5">
    <source>
        <dbReference type="ARBA" id="ARBA00023014"/>
    </source>
</evidence>
<accession>E1QJW3</accession>
<dbReference type="Proteomes" id="UP000009047">
    <property type="component" value="Chromosome"/>
</dbReference>
<dbReference type="GO" id="GO:0003824">
    <property type="term" value="F:catalytic activity"/>
    <property type="evidence" value="ECO:0007669"/>
    <property type="project" value="InterPro"/>
</dbReference>
<keyword evidence="3" id="KW-0479">Metal-binding</keyword>
<protein>
    <submittedName>
        <fullName evidence="7">Radical SAM domain protein</fullName>
    </submittedName>
</protein>
<dbReference type="HOGENOM" id="CLU_028867_0_0_7"/>
<evidence type="ECO:0000256" key="1">
    <source>
        <dbReference type="ARBA" id="ARBA00001966"/>
    </source>
</evidence>
<evidence type="ECO:0000259" key="6">
    <source>
        <dbReference type="PROSITE" id="PS51918"/>
    </source>
</evidence>
<dbReference type="KEGG" id="dbr:Deba_2496"/>
<dbReference type="STRING" id="644282.Deba_2496"/>
<gene>
    <name evidence="7" type="ordered locus">Deba_2496</name>
</gene>
<dbReference type="OrthoDB" id="9801424at2"/>
<dbReference type="InterPro" id="IPR006638">
    <property type="entry name" value="Elp3/MiaA/NifB-like_rSAM"/>
</dbReference>